<sequence length="401" mass="44114">MGAQTGEEILGMSDEDFLKMEPPVVEAPSVEGAATTEEGQQPAPTPEPVAQTEQVQQQQPAVTEESEEDKANKQPAQPVNKEEPAQPAAVTDAQSGKEQQPAAADKDKGVTQQPEKQPEQAETPPNYEELYKRLMAPLRANGKNIEIRSPEELIQLAQMGANYTRKMQELAPKRKYLQMLENNELLDEGQLSFLIDLKNKNPEAIKKLLKDSGLDPLDLDISTEPAYQQGNHRVSDAEVNFNETLRDLQGSEEGLKTLQAIHTTWDQASKEMLGQNPEILSIMHQQRELGVYDLITAEVDRQRALGQIPQSVSFLQAYKQVGDQLAQGGKLNAAVEKQQPPAQTPPVQVDTRVAAPKAPVVHSDKAAAASPTQAAPKKAQEIVNPLAMKDEDFLKYMNGRL</sequence>
<evidence type="ECO:0008006" key="4">
    <source>
        <dbReference type="Google" id="ProtNLM"/>
    </source>
</evidence>
<evidence type="ECO:0000313" key="2">
    <source>
        <dbReference type="EMBL" id="QEM41175.1"/>
    </source>
</evidence>
<gene>
    <name evidence="2" type="ORF">Zuri_82</name>
</gene>
<dbReference type="EMBL" id="MK863032">
    <property type="protein sequence ID" value="QEM41175.1"/>
    <property type="molecule type" value="Genomic_DNA"/>
</dbReference>
<evidence type="ECO:0000256" key="1">
    <source>
        <dbReference type="SAM" id="MobiDB-lite"/>
    </source>
</evidence>
<keyword evidence="3" id="KW-1185">Reference proteome</keyword>
<reference evidence="2" key="1">
    <citation type="submission" date="2019-04" db="EMBL/GenBank/DDBJ databases">
        <authorList>
            <person name="Assadpour T."/>
            <person name="Ahmed J."/>
            <person name="Anderson S."/>
            <person name="Espinosa K."/>
            <person name="Gadsden T."/>
            <person name="Graham A."/>
            <person name="Hajjar W."/>
            <person name="Howard T."/>
            <person name="Lacafta O."/>
            <person name="Matney K."/>
            <person name="Matsen K."/>
            <person name="Osu J."/>
            <person name="Rupe E."/>
            <person name="Sang H."/>
            <person name="Wadi S."/>
            <person name="McNeal J."/>
            <person name="Temple L."/>
        </authorList>
    </citation>
    <scope>NUCLEOTIDE SEQUENCE [LARGE SCALE GENOMIC DNA]</scope>
</reference>
<feature type="compositionally biased region" description="Low complexity" evidence="1">
    <location>
        <begin position="48"/>
        <end position="63"/>
    </location>
</feature>
<name>A0A5C1K606_9CAUD</name>
<accession>A0A5C1K606</accession>
<proteinExistence type="predicted"/>
<feature type="region of interest" description="Disordered" evidence="1">
    <location>
        <begin position="1"/>
        <end position="127"/>
    </location>
</feature>
<dbReference type="Proteomes" id="UP000322075">
    <property type="component" value="Segment"/>
</dbReference>
<evidence type="ECO:0000313" key="3">
    <source>
        <dbReference type="Proteomes" id="UP000322075"/>
    </source>
</evidence>
<organism evidence="2 3">
    <name type="scientific">Pseudomonas phage Zuri</name>
    <dbReference type="NCBI Taxonomy" id="2604899"/>
    <lineage>
        <taxon>Viruses</taxon>
        <taxon>Duplodnaviria</taxon>
        <taxon>Heunggongvirae</taxon>
        <taxon>Uroviricota</taxon>
        <taxon>Caudoviricetes</taxon>
        <taxon>Schitoviridae</taxon>
        <taxon>Zurivirus</taxon>
        <taxon>Zurivirus zuri</taxon>
    </lineage>
</organism>
<protein>
    <recommendedName>
        <fullName evidence="4">Tape measure protein</fullName>
    </recommendedName>
</protein>